<evidence type="ECO:0000256" key="1">
    <source>
        <dbReference type="ARBA" id="ARBA00022729"/>
    </source>
</evidence>
<dbReference type="SUPFAM" id="SSF110997">
    <property type="entry name" value="Sporulation related repeat"/>
    <property type="match status" value="1"/>
</dbReference>
<keyword evidence="9" id="KW-1185">Reference proteome</keyword>
<dbReference type="Proteomes" id="UP000292307">
    <property type="component" value="Chromosome"/>
</dbReference>
<dbReference type="CDD" id="cd22268">
    <property type="entry name" value="DPBB_RlpA-like"/>
    <property type="match status" value="1"/>
</dbReference>
<feature type="domain" description="SPOR" evidence="7">
    <location>
        <begin position="287"/>
        <end position="364"/>
    </location>
</feature>
<evidence type="ECO:0000313" key="8">
    <source>
        <dbReference type="EMBL" id="QBI03669.1"/>
    </source>
</evidence>
<keyword evidence="2 4" id="KW-0456">Lyase</keyword>
<dbReference type="PROSITE" id="PS51724">
    <property type="entry name" value="SPOR"/>
    <property type="match status" value="1"/>
</dbReference>
<comment type="function">
    <text evidence="4">Lytic transglycosylase with a strong preference for naked glycan strands that lack stem peptides.</text>
</comment>
<proteinExistence type="inferred from homology"/>
<dbReference type="PANTHER" id="PTHR34183:SF1">
    <property type="entry name" value="ENDOLYTIC PEPTIDOGLYCAN TRANSGLYCOSYLASE RLPA"/>
    <property type="match status" value="1"/>
</dbReference>
<dbReference type="Gene3D" id="3.30.70.1070">
    <property type="entry name" value="Sporulation related repeat"/>
    <property type="match status" value="1"/>
</dbReference>
<dbReference type="InterPro" id="IPR007730">
    <property type="entry name" value="SPOR-like_dom"/>
</dbReference>
<accession>A0ABX5S029</accession>
<name>A0ABX5S029_9BURK</name>
<dbReference type="RefSeq" id="WP_131147763.1">
    <property type="nucleotide sequence ID" value="NZ_BMWV01000008.1"/>
</dbReference>
<evidence type="ECO:0000256" key="5">
    <source>
        <dbReference type="RuleBase" id="RU003495"/>
    </source>
</evidence>
<dbReference type="NCBIfam" id="TIGR00413">
    <property type="entry name" value="rlpA"/>
    <property type="match status" value="1"/>
</dbReference>
<dbReference type="Gene3D" id="2.40.40.10">
    <property type="entry name" value="RlpA-like domain"/>
    <property type="match status" value="1"/>
</dbReference>
<dbReference type="HAMAP" id="MF_02071">
    <property type="entry name" value="RlpA"/>
    <property type="match status" value="1"/>
</dbReference>
<evidence type="ECO:0000256" key="3">
    <source>
        <dbReference type="ARBA" id="ARBA00023316"/>
    </source>
</evidence>
<evidence type="ECO:0000256" key="6">
    <source>
        <dbReference type="SAM" id="MobiDB-lite"/>
    </source>
</evidence>
<dbReference type="InterPro" id="IPR012997">
    <property type="entry name" value="RplA"/>
</dbReference>
<dbReference type="InterPro" id="IPR009009">
    <property type="entry name" value="RlpA-like_DPBB"/>
</dbReference>
<dbReference type="Pfam" id="PF05036">
    <property type="entry name" value="SPOR"/>
    <property type="match status" value="1"/>
</dbReference>
<gene>
    <name evidence="4" type="primary">rlpA</name>
    <name evidence="8" type="ORF">EYF70_24680</name>
</gene>
<evidence type="ECO:0000259" key="7">
    <source>
        <dbReference type="PROSITE" id="PS51724"/>
    </source>
</evidence>
<dbReference type="InterPro" id="IPR036908">
    <property type="entry name" value="RlpA-like_sf"/>
</dbReference>
<dbReference type="SUPFAM" id="SSF50685">
    <property type="entry name" value="Barwin-like endoglucanases"/>
    <property type="match status" value="1"/>
</dbReference>
<keyword evidence="1" id="KW-0732">Signal</keyword>
<sequence>MARRYSLSWPGFSSSSSSGFSFGFAPVSSRAGACALLAAMLALAGCGGPEVVGKLPGAPKVKPKHREPGVPDLPPAGSGRGAYYKDDGPGDDPPPNLLQTPDAEVRNDPPLPRANRPYTVFGTTYEPIPHDKPYTARGLGTWYGKKFHGQRTSSGELYDMYKMSAAHPTLPIPSYARVTNLSNGKSVVVRINDRGPFKSSRVIDVSYTAALKLGLLLNGSSELEVTRLMPDEIDKMVAARKAGVVIAAVEGVPVSALRPGAPLLASAGPDELEDFILSRGTAADTAAPSSNGFYLQLGAYAKETSAAMMRERVASATRGSEFSVVQVGPLYRLYGGPFGSREEAAAAAARLPTALRLKPLIVQREIN</sequence>
<feature type="region of interest" description="Disordered" evidence="6">
    <location>
        <begin position="57"/>
        <end position="119"/>
    </location>
</feature>
<evidence type="ECO:0000256" key="4">
    <source>
        <dbReference type="HAMAP-Rule" id="MF_02071"/>
    </source>
</evidence>
<organism evidence="8 9">
    <name type="scientific">Pseudoduganella albidiflava</name>
    <dbReference type="NCBI Taxonomy" id="321983"/>
    <lineage>
        <taxon>Bacteria</taxon>
        <taxon>Pseudomonadati</taxon>
        <taxon>Pseudomonadota</taxon>
        <taxon>Betaproteobacteria</taxon>
        <taxon>Burkholderiales</taxon>
        <taxon>Oxalobacteraceae</taxon>
        <taxon>Telluria group</taxon>
        <taxon>Pseudoduganella</taxon>
    </lineage>
</organism>
<protein>
    <recommendedName>
        <fullName evidence="4">Endolytic peptidoglycan transglycosylase RlpA</fullName>
        <ecNumber evidence="4">4.2.2.-</ecNumber>
    </recommendedName>
</protein>
<evidence type="ECO:0000313" key="9">
    <source>
        <dbReference type="Proteomes" id="UP000292307"/>
    </source>
</evidence>
<reference evidence="8 9" key="1">
    <citation type="submission" date="2019-02" db="EMBL/GenBank/DDBJ databases">
        <title>Draft Genome Sequences of Six Type Strains of the Genus Massilia.</title>
        <authorList>
            <person name="Miess H."/>
            <person name="Frediansyhah A."/>
            <person name="Gross H."/>
        </authorList>
    </citation>
    <scope>NUCLEOTIDE SEQUENCE [LARGE SCALE GENOMIC DNA]</scope>
    <source>
        <strain evidence="8 9">DSM 17472</strain>
    </source>
</reference>
<comment type="similarity">
    <text evidence="4 5">Belongs to the RlpA family.</text>
</comment>
<keyword evidence="3 4" id="KW-0961">Cell wall biogenesis/degradation</keyword>
<dbReference type="EMBL" id="CP036401">
    <property type="protein sequence ID" value="QBI03669.1"/>
    <property type="molecule type" value="Genomic_DNA"/>
</dbReference>
<dbReference type="InterPro" id="IPR036680">
    <property type="entry name" value="SPOR-like_sf"/>
</dbReference>
<dbReference type="PANTHER" id="PTHR34183">
    <property type="entry name" value="ENDOLYTIC PEPTIDOGLYCAN TRANSGLYCOSYLASE RLPA"/>
    <property type="match status" value="1"/>
</dbReference>
<dbReference type="Pfam" id="PF03330">
    <property type="entry name" value="DPBB_1"/>
    <property type="match status" value="1"/>
</dbReference>
<dbReference type="InterPro" id="IPR034718">
    <property type="entry name" value="RlpA"/>
</dbReference>
<evidence type="ECO:0000256" key="2">
    <source>
        <dbReference type="ARBA" id="ARBA00023239"/>
    </source>
</evidence>
<dbReference type="EC" id="4.2.2.-" evidence="4"/>